<comment type="caution">
    <text evidence="3">The sequence shown here is derived from an EMBL/GenBank/DDBJ whole genome shotgun (WGS) entry which is preliminary data.</text>
</comment>
<evidence type="ECO:0000313" key="3">
    <source>
        <dbReference type="EMBL" id="MBK1633620.1"/>
    </source>
</evidence>
<keyword evidence="2" id="KW-0812">Transmembrane</keyword>
<proteinExistence type="predicted"/>
<gene>
    <name evidence="3" type="ORF">CKO31_23315</name>
</gene>
<reference evidence="3 4" key="1">
    <citation type="journal article" date="2020" name="Microorganisms">
        <title>Osmotic Adaptation and Compatible Solute Biosynthesis of Phototrophic Bacteria as Revealed from Genome Analyses.</title>
        <authorList>
            <person name="Imhoff J.F."/>
            <person name="Rahn T."/>
            <person name="Kunzel S."/>
            <person name="Keller A."/>
            <person name="Neulinger S.C."/>
        </authorList>
    </citation>
    <scope>NUCLEOTIDE SEQUENCE [LARGE SCALE GENOMIC DNA]</scope>
    <source>
        <strain evidence="3 4">DSM 6210</strain>
    </source>
</reference>
<evidence type="ECO:0000256" key="1">
    <source>
        <dbReference type="SAM" id="Coils"/>
    </source>
</evidence>
<keyword evidence="4" id="KW-1185">Reference proteome</keyword>
<sequence length="81" mass="9875">FARMDERFEAAEQRRQELRQDMLARFEQVDKRFEQVDKRFEQADQRFEALTRRIDRFMIWSFGTTVTVGGLVVTLVKFWNP</sequence>
<dbReference type="EMBL" id="NRRV01000100">
    <property type="protein sequence ID" value="MBK1633620.1"/>
    <property type="molecule type" value="Genomic_DNA"/>
</dbReference>
<evidence type="ECO:0000256" key="2">
    <source>
        <dbReference type="SAM" id="Phobius"/>
    </source>
</evidence>
<evidence type="ECO:0008006" key="5">
    <source>
        <dbReference type="Google" id="ProtNLM"/>
    </source>
</evidence>
<organism evidence="3 4">
    <name type="scientific">Thiohalocapsa halophila</name>
    <dbReference type="NCBI Taxonomy" id="69359"/>
    <lineage>
        <taxon>Bacteria</taxon>
        <taxon>Pseudomonadati</taxon>
        <taxon>Pseudomonadota</taxon>
        <taxon>Gammaproteobacteria</taxon>
        <taxon>Chromatiales</taxon>
        <taxon>Chromatiaceae</taxon>
        <taxon>Thiohalocapsa</taxon>
    </lineage>
</organism>
<evidence type="ECO:0000313" key="4">
    <source>
        <dbReference type="Proteomes" id="UP000748752"/>
    </source>
</evidence>
<keyword evidence="1" id="KW-0175">Coiled coil</keyword>
<name>A0ABS1CP60_9GAMM</name>
<dbReference type="Gene3D" id="3.90.20.10">
    <property type="match status" value="1"/>
</dbReference>
<feature type="coiled-coil region" evidence="1">
    <location>
        <begin position="1"/>
        <end position="53"/>
    </location>
</feature>
<keyword evidence="2" id="KW-1133">Transmembrane helix</keyword>
<feature type="non-terminal residue" evidence="3">
    <location>
        <position position="1"/>
    </location>
</feature>
<protein>
    <recommendedName>
        <fullName evidence="5">DUF1640 domain-containing protein</fullName>
    </recommendedName>
</protein>
<feature type="transmembrane region" description="Helical" evidence="2">
    <location>
        <begin position="57"/>
        <end position="79"/>
    </location>
</feature>
<keyword evidence="2" id="KW-0472">Membrane</keyword>
<dbReference type="Proteomes" id="UP000748752">
    <property type="component" value="Unassembled WGS sequence"/>
</dbReference>
<accession>A0ABS1CP60</accession>